<accession>A0AAT9LA88</accession>
<dbReference type="EMBL" id="CP062796">
    <property type="protein sequence ID" value="QUL98045.1"/>
    <property type="molecule type" value="Genomic_DNA"/>
</dbReference>
<gene>
    <name evidence="3" type="ORF">IMF26_08255</name>
</gene>
<evidence type="ECO:0000256" key="1">
    <source>
        <dbReference type="SAM" id="MobiDB-lite"/>
    </source>
</evidence>
<protein>
    <submittedName>
        <fullName evidence="3">Bis-aminopropyl spermidine synthase family protein</fullName>
    </submittedName>
</protein>
<dbReference type="InterPro" id="IPR002723">
    <property type="entry name" value="BpsA_C"/>
</dbReference>
<dbReference type="GO" id="GO:0016740">
    <property type="term" value="F:transferase activity"/>
    <property type="evidence" value="ECO:0007669"/>
    <property type="project" value="TreeGrafter"/>
</dbReference>
<reference evidence="3" key="2">
    <citation type="journal article" date="2023" name="Biology">
        <title>Prokaryotic Life Associated with Coal-Fire Gas Vents Revealed by Metagenomics.</title>
        <authorList>
            <person name="Kadnikov V.V."/>
            <person name="Mardanov A.V."/>
            <person name="Beletsky A.V."/>
            <person name="Karnachuk O.V."/>
            <person name="Ravin N.V."/>
        </authorList>
    </citation>
    <scope>NUCLEOTIDE SEQUENCE</scope>
    <source>
        <strain evidence="3">Bu02</strain>
    </source>
</reference>
<dbReference type="PANTHER" id="PTHR23290">
    <property type="entry name" value="RRNA N6-ADENOSINE-METHYLTRANSFERASE METTL5"/>
    <property type="match status" value="1"/>
</dbReference>
<name>A0AAT9LA88_9FIRM</name>
<dbReference type="Pfam" id="PF01861">
    <property type="entry name" value="BpsA_C"/>
    <property type="match status" value="1"/>
</dbReference>
<evidence type="ECO:0000313" key="3">
    <source>
        <dbReference type="EMBL" id="QUL98045.1"/>
    </source>
</evidence>
<dbReference type="PANTHER" id="PTHR23290:SF0">
    <property type="entry name" value="RRNA N6-ADENOSINE-METHYLTRANSFERASE METTL5"/>
    <property type="match status" value="1"/>
</dbReference>
<feature type="domain" description="N(4)-bis(aminopropyl)spermidine synthase C-terminal" evidence="2">
    <location>
        <begin position="93"/>
        <end position="340"/>
    </location>
</feature>
<organism evidence="3">
    <name type="scientific">Candidatus Fermentithermobacillus carboniphilus</name>
    <dbReference type="NCBI Taxonomy" id="3085328"/>
    <lineage>
        <taxon>Bacteria</taxon>
        <taxon>Bacillati</taxon>
        <taxon>Bacillota</taxon>
        <taxon>Candidatus Fermentithermobacillia</taxon>
        <taxon>Candidatus Fermentithermobacillales</taxon>
        <taxon>Candidatus Fermentithermobacillaceae</taxon>
        <taxon>Candidatus Fermentithermobacillus</taxon>
    </lineage>
</organism>
<dbReference type="InterPro" id="IPR029063">
    <property type="entry name" value="SAM-dependent_MTases_sf"/>
</dbReference>
<dbReference type="KEGG" id="fcz:IMF26_08255"/>
<proteinExistence type="predicted"/>
<dbReference type="GO" id="GO:0006596">
    <property type="term" value="P:polyamine biosynthetic process"/>
    <property type="evidence" value="ECO:0007669"/>
    <property type="project" value="TreeGrafter"/>
</dbReference>
<dbReference type="Gene3D" id="3.40.50.150">
    <property type="entry name" value="Vaccinia Virus protein VP39"/>
    <property type="match status" value="1"/>
</dbReference>
<sequence>MQELKYKILKLLQTSDNIFDLLSQLNEYIGTVEQALSELKEQGLIAVSEGKIHARGGLTGGLDQDSRPETANPTMYSEPACPPQESDVPRLLIHEYLELAKDRPRPVTEYDQGYVTPESVMARVSILDSRGDLDDSRVFVLGDDDLTSLALALTGKPREIVVAEIDPRLVEFINSSGQKMKSLAGHAVSPVLAVPYDVRRPLPPDLTRKFSVCVTDPLETRSGFPLFLRRAAEALSDAGSTLLFALTDLECPPERWHEFQTILLRTGFVLKDLLKDCQRYVLPDNDFVFREYPGLREFKPKRPYEGSWYHASLVRAIAVRQPDPSWIVTEGESDIYMDRES</sequence>
<dbReference type="AlphaFoldDB" id="A0AAT9LA88"/>
<reference evidence="3" key="1">
    <citation type="submission" date="2020-10" db="EMBL/GenBank/DDBJ databases">
        <authorList>
            <person name="Kadnikov V."/>
            <person name="Beletsky A.V."/>
            <person name="Mardanov A.V."/>
            <person name="Karnachuk O.V."/>
            <person name="Ravin N.V."/>
        </authorList>
    </citation>
    <scope>NUCLEOTIDE SEQUENCE</scope>
    <source>
        <strain evidence="3">Bu02</strain>
    </source>
</reference>
<feature type="region of interest" description="Disordered" evidence="1">
    <location>
        <begin position="56"/>
        <end position="84"/>
    </location>
</feature>
<evidence type="ECO:0000259" key="2">
    <source>
        <dbReference type="Pfam" id="PF01861"/>
    </source>
</evidence>
<dbReference type="InterPro" id="IPR051720">
    <property type="entry name" value="rRNA_MeTrfase/Polyamine_Synth"/>
</dbReference>